<dbReference type="Proteomes" id="UP000076154">
    <property type="component" value="Unassembled WGS sequence"/>
</dbReference>
<dbReference type="PANTHER" id="PTHR33096:SF1">
    <property type="entry name" value="CXC1-LIKE CYSTEINE CLUSTER ASSOCIATED WITH KDZ TRANSPOSASES DOMAIN-CONTAINING PROTEIN"/>
    <property type="match status" value="1"/>
</dbReference>
<evidence type="ECO:0000313" key="2">
    <source>
        <dbReference type="EMBL" id="RDB19588.1"/>
    </source>
</evidence>
<dbReference type="PANTHER" id="PTHR33096">
    <property type="entry name" value="CXC2 DOMAIN-CONTAINING PROTEIN"/>
    <property type="match status" value="1"/>
</dbReference>
<dbReference type="OrthoDB" id="2505969at2759"/>
<accession>A0A369JCH7</accession>
<organism evidence="2 3">
    <name type="scientific">Hypsizygus marmoreus</name>
    <name type="common">White beech mushroom</name>
    <name type="synonym">Agaricus marmoreus</name>
    <dbReference type="NCBI Taxonomy" id="39966"/>
    <lineage>
        <taxon>Eukaryota</taxon>
        <taxon>Fungi</taxon>
        <taxon>Dikarya</taxon>
        <taxon>Basidiomycota</taxon>
        <taxon>Agaricomycotina</taxon>
        <taxon>Agaricomycetes</taxon>
        <taxon>Agaricomycetidae</taxon>
        <taxon>Agaricales</taxon>
        <taxon>Tricholomatineae</taxon>
        <taxon>Lyophyllaceae</taxon>
        <taxon>Hypsizygus</taxon>
    </lineage>
</organism>
<sequence length="937" mass="106019">MAFGILGGKFLSFLRVSSPIVLLRKNNKGGMPYKEDREAIEQMDLDAGHSDNDVDAVSHIVPPGDEGFGISHEGGEFEVFEDLADGLAQSIGYRRVDHRTRRDRIEIQTGHWELQMDRLVQAFLDFRLRDGGEGTPISPGNLTNVVYDIEVVDSFFRRSEAIHAFPGDLYPNETLLRHGYLGCSPLQPMLAISVRALSTYRQTHRTSPRFSIEAQCKTLCHLHNVPYFPYLSTQFSAAYDAYLEICRRVDHQINAALGYDAPNSRLLRSCPACFYKLEGEPELEFSSFVSIDGNNSLKRLGTTVRGLSERIDTRNSLSDRWLTPEEVDRFKDEVKSRPSPKQADEADDSDDWVDIDGELTGSMKCVDRWRNAGPEERKKMFALFDESGIFIASCRHRVVLLVCDMIRSGELAKYPLALINKLLDILGSKIGCAYDIGCAFATTIENSSLSPRIKEELLRLMVGAFHGHAHNRLCQLHWHPLYIPGTGHTEGEGCEHVFSSSNDLARGTRHATGFHRHQAIEEHFNFWDEDKYANLSQYLQNHYREAVAAIRTLEAELHIIQEELGIADDDFIKYFEAEKAYLQGLKEPSPVVTLKGQYVKALIDLSQCKKEWIDARAAANSVFTSVAPANIHTAIARVHRRVDSAYAKLQNAETLVGSLEESLNIEERWTEASPDYKEYYQQNVLTNYTKALDELERLVVMRLFELTKMSTSGTGYKLRRQIGKALQRRSEAIRNALARYNTQAARLDPPRPALSWKEIVDYTFLGEFDLLRHSRADIRSEPWAQPARREATVKYFKLCRAREEIVCLNVEIRRLRTSIQDEATHFETTASLLAMSNPPLCAELRRKSSLRAAINAIHIRRLDAIERQPYFTGLRGVGIRLGSSESLAVSGHQDTGCDDSLAMDGENSIAENDNDEVGDDGDRELERITEFVLTLTD</sequence>
<dbReference type="AlphaFoldDB" id="A0A369JCH7"/>
<evidence type="ECO:0008006" key="4">
    <source>
        <dbReference type="Google" id="ProtNLM"/>
    </source>
</evidence>
<comment type="caution">
    <text evidence="2">The sequence shown here is derived from an EMBL/GenBank/DDBJ whole genome shotgun (WGS) entry which is preliminary data.</text>
</comment>
<evidence type="ECO:0000256" key="1">
    <source>
        <dbReference type="SAM" id="MobiDB-lite"/>
    </source>
</evidence>
<proteinExistence type="predicted"/>
<dbReference type="EMBL" id="LUEZ02000077">
    <property type="protein sequence ID" value="RDB19588.1"/>
    <property type="molecule type" value="Genomic_DNA"/>
</dbReference>
<dbReference type="InParanoid" id="A0A369JCH7"/>
<dbReference type="Pfam" id="PF18758">
    <property type="entry name" value="KDZ"/>
    <property type="match status" value="1"/>
</dbReference>
<reference evidence="2" key="1">
    <citation type="submission" date="2018-04" db="EMBL/GenBank/DDBJ databases">
        <title>Whole genome sequencing of Hypsizygus marmoreus.</title>
        <authorList>
            <person name="Choi I.-G."/>
            <person name="Min B."/>
            <person name="Kim J.-G."/>
            <person name="Kim S."/>
            <person name="Oh Y.-L."/>
            <person name="Kong W.-S."/>
            <person name="Park H."/>
            <person name="Jeong J."/>
            <person name="Song E.-S."/>
        </authorList>
    </citation>
    <scope>NUCLEOTIDE SEQUENCE [LARGE SCALE GENOMIC DNA]</scope>
    <source>
        <strain evidence="2">51987-8</strain>
    </source>
</reference>
<dbReference type="InterPro" id="IPR040521">
    <property type="entry name" value="KDZ"/>
</dbReference>
<evidence type="ECO:0000313" key="3">
    <source>
        <dbReference type="Proteomes" id="UP000076154"/>
    </source>
</evidence>
<name>A0A369JCH7_HYPMA</name>
<protein>
    <recommendedName>
        <fullName evidence="4">CxC1-like cysteine cluster associated with KDZ transposases domain-containing protein</fullName>
    </recommendedName>
</protein>
<feature type="region of interest" description="Disordered" evidence="1">
    <location>
        <begin position="332"/>
        <end position="352"/>
    </location>
</feature>
<keyword evidence="3" id="KW-1185">Reference proteome</keyword>
<gene>
    <name evidence="2" type="ORF">Hypma_013286</name>
</gene>